<dbReference type="PANTHER" id="PTHR36810:SF1">
    <property type="entry name" value="OS05G0232200 PROTEIN"/>
    <property type="match status" value="1"/>
</dbReference>
<evidence type="ECO:0000256" key="1">
    <source>
        <dbReference type="SAM" id="MobiDB-lite"/>
    </source>
</evidence>
<dbReference type="ExpressionAtlas" id="C6ZDC3">
    <property type="expression patterns" value="baseline and differential"/>
</dbReference>
<feature type="signal peptide" evidence="2">
    <location>
        <begin position="1"/>
        <end position="23"/>
    </location>
</feature>
<dbReference type="AlphaFoldDB" id="C6ZDC3"/>
<accession>C6ZDC3</accession>
<sequence length="449" mass="49730">MPGSIHISARILLFILFSFYCEAIKPPVTAPLFLQVVVGKREYRGSIGQDGFSFPVTSLRDSTVMMLRNADEELISKTVKTKEIVELGTMDVVFTLDSGGKIIIQLQFLLSAEDRKRVQEMRNFAMKRKQQELLGNGLYFQDSQLSKEQTEKISDIPSKGDQLTLWKSLLLDDLKESAVFSEIRVDSRMKASKDLLLPSVGSTSKLEGPIIGSKKGHGEPESRASSAVKKMISAFESSPPQSLPSITRIKSESSLEVMSVSSETGTNSSDKPSTPGAPANASDRTQTGLVAETSGKVTLRSGDKDSSSRSGRQVMFGNKKSNASRQINLSNTYESRRRSSSRRDEPAKKSMGEADLIRSKKRSEDKHRRSIGPYSPEQTNSLVATSSITWIHPHVCITTASRQLKDLVELERLDPMKYVEQNVQEDTDEVRKTKLMSMFLPTVGAFTAF</sequence>
<name>C6ZDC3_BRADI</name>
<feature type="compositionally biased region" description="Polar residues" evidence="1">
    <location>
        <begin position="319"/>
        <end position="333"/>
    </location>
</feature>
<dbReference type="PANTHER" id="PTHR36810">
    <property type="entry name" value="BNACNNG47150D PROTEIN"/>
    <property type="match status" value="1"/>
</dbReference>
<evidence type="ECO:0000256" key="2">
    <source>
        <dbReference type="SAM" id="SignalP"/>
    </source>
</evidence>
<feature type="region of interest" description="Disordered" evidence="1">
    <location>
        <begin position="206"/>
        <end position="378"/>
    </location>
</feature>
<keyword evidence="2" id="KW-0732">Signal</keyword>
<dbReference type="EMBL" id="EU358772">
    <property type="protein sequence ID" value="ACU01767.2"/>
    <property type="molecule type" value="Genomic_DNA"/>
</dbReference>
<organism evidence="3">
    <name type="scientific">Brachypodium distachyon</name>
    <name type="common">Purple false brome</name>
    <name type="synonym">Trachynia distachya</name>
    <dbReference type="NCBI Taxonomy" id="15368"/>
    <lineage>
        <taxon>Eukaryota</taxon>
        <taxon>Viridiplantae</taxon>
        <taxon>Streptophyta</taxon>
        <taxon>Embryophyta</taxon>
        <taxon>Tracheophyta</taxon>
        <taxon>Spermatophyta</taxon>
        <taxon>Magnoliopsida</taxon>
        <taxon>Liliopsida</taxon>
        <taxon>Poales</taxon>
        <taxon>Poaceae</taxon>
        <taxon>BOP clade</taxon>
        <taxon>Pooideae</taxon>
        <taxon>Stipodae</taxon>
        <taxon>Brachypodieae</taxon>
        <taxon>Brachypodium</taxon>
    </lineage>
</organism>
<feature type="compositionally biased region" description="Low complexity" evidence="1">
    <location>
        <begin position="252"/>
        <end position="263"/>
    </location>
</feature>
<reference evidence="3" key="1">
    <citation type="submission" date="2009-08" db="EMBL/GenBank/DDBJ databases">
        <title>A comparative study of the earliness per se (Eps-Am1) loci in the colinear regions of wheat, rice, and Brachypodium.</title>
        <authorList>
            <person name="Valarik M."/>
            <person name="Faricelli M.E."/>
            <person name="Dubcovsky J."/>
        </authorList>
    </citation>
    <scope>NUCLEOTIDE SEQUENCE</scope>
</reference>
<feature type="compositionally biased region" description="Basic and acidic residues" evidence="1">
    <location>
        <begin position="334"/>
        <end position="367"/>
    </location>
</feature>
<feature type="compositionally biased region" description="Polar residues" evidence="1">
    <location>
        <begin position="235"/>
        <end position="245"/>
    </location>
</feature>
<feature type="chain" id="PRO_5002975327" evidence="2">
    <location>
        <begin position="24"/>
        <end position="449"/>
    </location>
</feature>
<evidence type="ECO:0000313" key="3">
    <source>
        <dbReference type="EMBL" id="ACU01767.2"/>
    </source>
</evidence>
<proteinExistence type="predicted"/>
<protein>
    <submittedName>
        <fullName evidence="3">Predicted protein</fullName>
    </submittedName>
</protein>